<evidence type="ECO:0000256" key="3">
    <source>
        <dbReference type="ARBA" id="ARBA00022692"/>
    </source>
</evidence>
<comment type="subcellular location">
    <subcellularLocation>
        <location evidence="1">Cell membrane</location>
        <topology evidence="1">Multi-pass membrane protein</topology>
    </subcellularLocation>
</comment>
<feature type="transmembrane region" description="Helical" evidence="6">
    <location>
        <begin position="88"/>
        <end position="110"/>
    </location>
</feature>
<reference evidence="7 8" key="1">
    <citation type="submission" date="2019-10" db="EMBL/GenBank/DDBJ databases">
        <title>Rudanella paleaurantiibacter sp. nov., isolated from sludge.</title>
        <authorList>
            <person name="Xu S.Q."/>
        </authorList>
    </citation>
    <scope>NUCLEOTIDE SEQUENCE [LARGE SCALE GENOMIC DNA]</scope>
    <source>
        <strain evidence="7 8">HX-22-17</strain>
    </source>
</reference>
<dbReference type="EMBL" id="WELI01000010">
    <property type="protein sequence ID" value="KAB7727660.1"/>
    <property type="molecule type" value="Genomic_DNA"/>
</dbReference>
<keyword evidence="4 6" id="KW-1133">Transmembrane helix</keyword>
<feature type="transmembrane region" description="Helical" evidence="6">
    <location>
        <begin position="175"/>
        <end position="199"/>
    </location>
</feature>
<comment type="caution">
    <text evidence="7">The sequence shown here is derived from an EMBL/GenBank/DDBJ whole genome shotgun (WGS) entry which is preliminary data.</text>
</comment>
<dbReference type="AlphaFoldDB" id="A0A7J5TUH6"/>
<evidence type="ECO:0000256" key="6">
    <source>
        <dbReference type="SAM" id="Phobius"/>
    </source>
</evidence>
<evidence type="ECO:0000256" key="2">
    <source>
        <dbReference type="ARBA" id="ARBA00022475"/>
    </source>
</evidence>
<feature type="transmembrane region" description="Helical" evidence="6">
    <location>
        <begin position="329"/>
        <end position="349"/>
    </location>
</feature>
<name>A0A7J5TUH6_9BACT</name>
<keyword evidence="2" id="KW-1003">Cell membrane</keyword>
<keyword evidence="5 6" id="KW-0472">Membrane</keyword>
<dbReference type="PANTHER" id="PTHR30250:SF11">
    <property type="entry name" value="O-ANTIGEN TRANSPORTER-RELATED"/>
    <property type="match status" value="1"/>
</dbReference>
<proteinExistence type="predicted"/>
<keyword evidence="3 6" id="KW-0812">Transmembrane</keyword>
<feature type="transmembrane region" description="Helical" evidence="6">
    <location>
        <begin position="122"/>
        <end position="139"/>
    </location>
</feature>
<feature type="transmembrane region" description="Helical" evidence="6">
    <location>
        <begin position="388"/>
        <end position="408"/>
    </location>
</feature>
<feature type="transmembrane region" description="Helical" evidence="6">
    <location>
        <begin position="301"/>
        <end position="323"/>
    </location>
</feature>
<dbReference type="InterPro" id="IPR050833">
    <property type="entry name" value="Poly_Biosynth_Transport"/>
</dbReference>
<organism evidence="7 8">
    <name type="scientific">Rudanella paleaurantiibacter</name>
    <dbReference type="NCBI Taxonomy" id="2614655"/>
    <lineage>
        <taxon>Bacteria</taxon>
        <taxon>Pseudomonadati</taxon>
        <taxon>Bacteroidota</taxon>
        <taxon>Cytophagia</taxon>
        <taxon>Cytophagales</taxon>
        <taxon>Cytophagaceae</taxon>
        <taxon>Rudanella</taxon>
    </lineage>
</organism>
<protein>
    <submittedName>
        <fullName evidence="7">Oligosaccharide flippase family protein</fullName>
    </submittedName>
</protein>
<dbReference type="GO" id="GO:0005886">
    <property type="term" value="C:plasma membrane"/>
    <property type="evidence" value="ECO:0007669"/>
    <property type="project" value="UniProtKB-SubCell"/>
</dbReference>
<dbReference type="RefSeq" id="WP_152126292.1">
    <property type="nucleotide sequence ID" value="NZ_WELI01000010.1"/>
</dbReference>
<sequence length="430" mass="46011">MIVRRLIPLFTSEKGLVLTDQVVVSGSAFATNLLLAQALGPVAYGRYSAVVLAQLFLLSLQQAAGSGLYQVVWPSLPEADKKPYTDGLLYAQLGWLVGLLALAGLANGLWSGGLPGFGPAELGAAVVATGLYLLQDFVRKTLLAQQRAGQALWLDALTNAGQLAGLVWFRVQGGLSLSVALWLVGLTFLPSVGLGIWWLRPARPHSADLARVGQEHRQQGGWMLLSALTQWLAGNFLLVAGGWWLGAAALGALRLAQYVFGLLNVGLQALESYVAPRAAQLAHQPAQLVGYLGAILRKSGLAMVPVLVGLVLGAEPLLVLAGGADYQPFAYVVYGLALVYVLVVLGYPIRILLRVRQLAKHYFIGYALATALNLASASWLIREHGLKGVLAGLFLTQAVLIGYWLLVLHHSGLFTWKSFTLFSAKPIRPE</sequence>
<dbReference type="Proteomes" id="UP000488299">
    <property type="component" value="Unassembled WGS sequence"/>
</dbReference>
<accession>A0A7J5TUH6</accession>
<evidence type="ECO:0000313" key="7">
    <source>
        <dbReference type="EMBL" id="KAB7727660.1"/>
    </source>
</evidence>
<dbReference type="PANTHER" id="PTHR30250">
    <property type="entry name" value="PST FAMILY PREDICTED COLANIC ACID TRANSPORTER"/>
    <property type="match status" value="1"/>
</dbReference>
<feature type="transmembrane region" description="Helical" evidence="6">
    <location>
        <begin position="361"/>
        <end position="382"/>
    </location>
</feature>
<evidence type="ECO:0000256" key="1">
    <source>
        <dbReference type="ARBA" id="ARBA00004651"/>
    </source>
</evidence>
<gene>
    <name evidence="7" type="ORF">F5984_21580</name>
</gene>
<evidence type="ECO:0000256" key="5">
    <source>
        <dbReference type="ARBA" id="ARBA00023136"/>
    </source>
</evidence>
<evidence type="ECO:0000256" key="4">
    <source>
        <dbReference type="ARBA" id="ARBA00022989"/>
    </source>
</evidence>
<dbReference type="Pfam" id="PF13440">
    <property type="entry name" value="Polysacc_synt_3"/>
    <property type="match status" value="1"/>
</dbReference>
<evidence type="ECO:0000313" key="8">
    <source>
        <dbReference type="Proteomes" id="UP000488299"/>
    </source>
</evidence>
<keyword evidence="8" id="KW-1185">Reference proteome</keyword>